<dbReference type="PANTHER" id="PTHR47926">
    <property type="entry name" value="PENTATRICOPEPTIDE REPEAT-CONTAINING PROTEIN"/>
    <property type="match status" value="1"/>
</dbReference>
<dbReference type="NCBIfam" id="TIGR00756">
    <property type="entry name" value="PPR"/>
    <property type="match status" value="1"/>
</dbReference>
<gene>
    <name evidence="2" type="ORF">RchiOBHm_Chr6g0285951</name>
</gene>
<name>A0A2P6PUP1_ROSCH</name>
<dbReference type="STRING" id="74649.A0A2P6PUP1"/>
<dbReference type="EMBL" id="PDCK01000044">
    <property type="protein sequence ID" value="PRQ25650.1"/>
    <property type="molecule type" value="Genomic_DNA"/>
</dbReference>
<dbReference type="InterPro" id="IPR011990">
    <property type="entry name" value="TPR-like_helical_dom_sf"/>
</dbReference>
<dbReference type="Gene3D" id="1.25.40.10">
    <property type="entry name" value="Tetratricopeptide repeat domain"/>
    <property type="match status" value="1"/>
</dbReference>
<proteinExistence type="predicted"/>
<dbReference type="Gramene" id="PRQ25650">
    <property type="protein sequence ID" value="PRQ25650"/>
    <property type="gene ID" value="RchiOBHm_Chr6g0285951"/>
</dbReference>
<dbReference type="GO" id="GO:0009451">
    <property type="term" value="P:RNA modification"/>
    <property type="evidence" value="ECO:0007669"/>
    <property type="project" value="InterPro"/>
</dbReference>
<keyword evidence="3" id="KW-1185">Reference proteome</keyword>
<organism evidence="2 3">
    <name type="scientific">Rosa chinensis</name>
    <name type="common">China rose</name>
    <dbReference type="NCBI Taxonomy" id="74649"/>
    <lineage>
        <taxon>Eukaryota</taxon>
        <taxon>Viridiplantae</taxon>
        <taxon>Streptophyta</taxon>
        <taxon>Embryophyta</taxon>
        <taxon>Tracheophyta</taxon>
        <taxon>Spermatophyta</taxon>
        <taxon>Magnoliopsida</taxon>
        <taxon>eudicotyledons</taxon>
        <taxon>Gunneridae</taxon>
        <taxon>Pentapetalae</taxon>
        <taxon>rosids</taxon>
        <taxon>fabids</taxon>
        <taxon>Rosales</taxon>
        <taxon>Rosaceae</taxon>
        <taxon>Rosoideae</taxon>
        <taxon>Rosoideae incertae sedis</taxon>
        <taxon>Rosa</taxon>
    </lineage>
</organism>
<dbReference type="Pfam" id="PF01535">
    <property type="entry name" value="PPR"/>
    <property type="match status" value="2"/>
</dbReference>
<dbReference type="GO" id="GO:0003723">
    <property type="term" value="F:RNA binding"/>
    <property type="evidence" value="ECO:0007669"/>
    <property type="project" value="InterPro"/>
</dbReference>
<sequence>MRSGHGGFITVKNTLLHCYCVCGKIEDAHHLFDEFPQRNDLISWNTLMGDYLHVSQPRVIVDLFKEMCIGGFEASVITVLCLLSAIGELGSYLGGESVHGYCIKMGFSYNRCLLGGNRCPNRHLLEGNRRF</sequence>
<dbReference type="InterPro" id="IPR002885">
    <property type="entry name" value="PPR_rpt"/>
</dbReference>
<reference evidence="2 3" key="1">
    <citation type="journal article" date="2018" name="Nat. Genet.">
        <title>The Rosa genome provides new insights in the design of modern roses.</title>
        <authorList>
            <person name="Bendahmane M."/>
        </authorList>
    </citation>
    <scope>NUCLEOTIDE SEQUENCE [LARGE SCALE GENOMIC DNA]</scope>
    <source>
        <strain evidence="3">cv. Old Blush</strain>
    </source>
</reference>
<evidence type="ECO:0000313" key="2">
    <source>
        <dbReference type="EMBL" id="PRQ25650.1"/>
    </source>
</evidence>
<keyword evidence="1" id="KW-0677">Repeat</keyword>
<protein>
    <submittedName>
        <fullName evidence="2">Putative pentatricopeptide</fullName>
    </submittedName>
</protein>
<dbReference type="InterPro" id="IPR046960">
    <property type="entry name" value="PPR_At4g14850-like_plant"/>
</dbReference>
<evidence type="ECO:0000256" key="1">
    <source>
        <dbReference type="ARBA" id="ARBA00022737"/>
    </source>
</evidence>
<dbReference type="AlphaFoldDB" id="A0A2P6PUP1"/>
<evidence type="ECO:0000313" key="3">
    <source>
        <dbReference type="Proteomes" id="UP000238479"/>
    </source>
</evidence>
<dbReference type="PANTHER" id="PTHR47926:SF347">
    <property type="entry name" value="PENTATRICOPEPTIDE REPEAT-CONTAINING PROTEIN"/>
    <property type="match status" value="1"/>
</dbReference>
<accession>A0A2P6PUP1</accession>
<dbReference type="Proteomes" id="UP000238479">
    <property type="component" value="Chromosome 6"/>
</dbReference>
<comment type="caution">
    <text evidence="2">The sequence shown here is derived from an EMBL/GenBank/DDBJ whole genome shotgun (WGS) entry which is preliminary data.</text>
</comment>